<accession>A0ABV8NHR4</accession>
<name>A0ABV8NHR4_9SPHI</name>
<dbReference type="RefSeq" id="WP_378959051.1">
    <property type="nucleotide sequence ID" value="NZ_JBHRXC010000001.1"/>
</dbReference>
<evidence type="ECO:0000259" key="2">
    <source>
        <dbReference type="Pfam" id="PF02805"/>
    </source>
</evidence>
<organism evidence="3 4">
    <name type="scientific">Pedobacter jamesrossensis</name>
    <dbReference type="NCBI Taxonomy" id="1908238"/>
    <lineage>
        <taxon>Bacteria</taxon>
        <taxon>Pseudomonadati</taxon>
        <taxon>Bacteroidota</taxon>
        <taxon>Sphingobacteriia</taxon>
        <taxon>Sphingobacteriales</taxon>
        <taxon>Sphingobacteriaceae</taxon>
        <taxon>Pedobacter</taxon>
    </lineage>
</organism>
<comment type="caution">
    <text evidence="3">The sequence shown here is derived from an EMBL/GenBank/DDBJ whole genome shotgun (WGS) entry which is preliminary data.</text>
</comment>
<sequence>MLKHLELSSQFLKNQIKNREICFGGNIRLKIYGKLCCKSGKRMKAKNRVFFKTEKQALENGFRPCGNCLNKKYKEWTYLTRK</sequence>
<keyword evidence="1" id="KW-0010">Activator</keyword>
<feature type="domain" description="Ada DNA repair metal-binding" evidence="2">
    <location>
        <begin position="23"/>
        <end position="68"/>
    </location>
</feature>
<protein>
    <submittedName>
        <fullName evidence="3">Ada metal-binding domain-containing protein</fullName>
    </submittedName>
</protein>
<gene>
    <name evidence="3" type="ORF">ACFOUY_03385</name>
</gene>
<dbReference type="SUPFAM" id="SSF57884">
    <property type="entry name" value="Ada DNA repair protein, N-terminal domain (N-Ada 10)"/>
    <property type="match status" value="1"/>
</dbReference>
<dbReference type="Proteomes" id="UP001595792">
    <property type="component" value="Unassembled WGS sequence"/>
</dbReference>
<evidence type="ECO:0000313" key="3">
    <source>
        <dbReference type="EMBL" id="MFC4195736.1"/>
    </source>
</evidence>
<evidence type="ECO:0000256" key="1">
    <source>
        <dbReference type="ARBA" id="ARBA00023159"/>
    </source>
</evidence>
<keyword evidence="4" id="KW-1185">Reference proteome</keyword>
<dbReference type="InterPro" id="IPR035451">
    <property type="entry name" value="Ada-like_dom_sf"/>
</dbReference>
<dbReference type="EMBL" id="JBHSBY010000021">
    <property type="protein sequence ID" value="MFC4195736.1"/>
    <property type="molecule type" value="Genomic_DNA"/>
</dbReference>
<dbReference type="Pfam" id="PF02805">
    <property type="entry name" value="Ada_Zn_binding"/>
    <property type="match status" value="1"/>
</dbReference>
<proteinExistence type="predicted"/>
<dbReference type="InterPro" id="IPR004026">
    <property type="entry name" value="Ada_DNA_repair_Zn-bd"/>
</dbReference>
<evidence type="ECO:0000313" key="4">
    <source>
        <dbReference type="Proteomes" id="UP001595792"/>
    </source>
</evidence>
<dbReference type="Gene3D" id="3.40.10.10">
    <property type="entry name" value="DNA Methylphosphotriester Repair Domain"/>
    <property type="match status" value="1"/>
</dbReference>
<reference evidence="4" key="1">
    <citation type="journal article" date="2019" name="Int. J. Syst. Evol. Microbiol.">
        <title>The Global Catalogue of Microorganisms (GCM) 10K type strain sequencing project: providing services to taxonomists for standard genome sequencing and annotation.</title>
        <authorList>
            <consortium name="The Broad Institute Genomics Platform"/>
            <consortium name="The Broad Institute Genome Sequencing Center for Infectious Disease"/>
            <person name="Wu L."/>
            <person name="Ma J."/>
        </authorList>
    </citation>
    <scope>NUCLEOTIDE SEQUENCE [LARGE SCALE GENOMIC DNA]</scope>
    <source>
        <strain evidence="4">CCM 8689</strain>
    </source>
</reference>